<keyword evidence="8" id="KW-0723">Serine/threonine-protein kinase</keyword>
<evidence type="ECO:0000256" key="4">
    <source>
        <dbReference type="ARBA" id="ARBA00022840"/>
    </source>
</evidence>
<keyword evidence="2" id="KW-0547">Nucleotide-binding</keyword>
<dbReference type="PROSITE" id="PS50011">
    <property type="entry name" value="PROTEIN_KINASE_DOM"/>
    <property type="match status" value="1"/>
</dbReference>
<dbReference type="InterPro" id="IPR000719">
    <property type="entry name" value="Prot_kinase_dom"/>
</dbReference>
<dbReference type="EMBL" id="JADAQT010000098">
    <property type="protein sequence ID" value="MBE1877239.1"/>
    <property type="molecule type" value="Genomic_DNA"/>
</dbReference>
<keyword evidence="6" id="KW-1133">Transmembrane helix</keyword>
<feature type="transmembrane region" description="Helical" evidence="6">
    <location>
        <begin position="424"/>
        <end position="444"/>
    </location>
</feature>
<evidence type="ECO:0000256" key="1">
    <source>
        <dbReference type="ARBA" id="ARBA00022679"/>
    </source>
</evidence>
<dbReference type="Proteomes" id="UP000625527">
    <property type="component" value="Unassembled WGS sequence"/>
</dbReference>
<protein>
    <submittedName>
        <fullName evidence="8">Serine/threonine protein kinase</fullName>
    </submittedName>
</protein>
<evidence type="ECO:0000256" key="6">
    <source>
        <dbReference type="SAM" id="Phobius"/>
    </source>
</evidence>
<dbReference type="InterPro" id="IPR008271">
    <property type="entry name" value="Ser/Thr_kinase_AS"/>
</dbReference>
<dbReference type="PROSITE" id="PS00108">
    <property type="entry name" value="PROTEIN_KINASE_ST"/>
    <property type="match status" value="1"/>
</dbReference>
<evidence type="ECO:0000256" key="2">
    <source>
        <dbReference type="ARBA" id="ARBA00022741"/>
    </source>
</evidence>
<keyword evidence="6" id="KW-0812">Transmembrane</keyword>
<evidence type="ECO:0000259" key="7">
    <source>
        <dbReference type="PROSITE" id="PS50011"/>
    </source>
</evidence>
<keyword evidence="6" id="KW-0472">Membrane</keyword>
<reference evidence="8 9" key="1">
    <citation type="submission" date="2020-10" db="EMBL/GenBank/DDBJ databases">
        <title>Myceligenerans pegani sp. nov., an endophytic actinomycete isolated from Peganum harmala L. in Xinjiang, China.</title>
        <authorList>
            <person name="Xin L."/>
        </authorList>
    </citation>
    <scope>NUCLEOTIDE SEQUENCE [LARGE SCALE GENOMIC DNA]</scope>
    <source>
        <strain evidence="8 9">TRM65318</strain>
    </source>
</reference>
<dbReference type="Gene3D" id="3.30.200.20">
    <property type="entry name" value="Phosphorylase Kinase, domain 1"/>
    <property type="match status" value="1"/>
</dbReference>
<dbReference type="PANTHER" id="PTHR43289">
    <property type="entry name" value="MITOGEN-ACTIVATED PROTEIN KINASE KINASE KINASE 20-RELATED"/>
    <property type="match status" value="1"/>
</dbReference>
<keyword evidence="9" id="KW-1185">Reference proteome</keyword>
<keyword evidence="3 8" id="KW-0418">Kinase</keyword>
<feature type="compositionally biased region" description="Low complexity" evidence="5">
    <location>
        <begin position="458"/>
        <end position="475"/>
    </location>
</feature>
<keyword evidence="4" id="KW-0067">ATP-binding</keyword>
<accession>A0ABR9N276</accession>
<evidence type="ECO:0000256" key="5">
    <source>
        <dbReference type="SAM" id="MobiDB-lite"/>
    </source>
</evidence>
<proteinExistence type="predicted"/>
<gene>
    <name evidence="8" type="ORF">IHE71_16225</name>
</gene>
<dbReference type="Pfam" id="PF00069">
    <property type="entry name" value="Pkinase"/>
    <property type="match status" value="1"/>
</dbReference>
<sequence length="488" mass="51591">MPRASARSGNVSHSSTRASRSGPSGVVVLTGRSYPAVPPSWSPAAASSRGPRTEHSIPARHPAPVHCRPVAPVTQDPLVGRTVDDRYQVTARVASGGMATVYRAHDTLLDRELALKVMHPHLAKGDQAADFVARFQREARAAAGLSHPGVVAMYDQGRDGDLSYLTMEYVPGTNLRHLVREGTLTVRRTFALLDQVLSALTAAHDHGVVHRDIKPENVLLSEDGKSAKVADFGLARAVTEMTQTTTGTVFGTVAYMAPEVISTGRCDVRADVYAVGIMAFEMLTGKQPFAGDTPIQVAYAHVNNDIPAPSTVVEGLGEAVERLVRTLAARNPAGRPADGRAALRLLRAVWKALPAEVLDATPGDLGTPDAPSRPTPTEPTVPARVEATTGIPQTVLPALGPRRASGAQHAGAVPITRPRRRERVGPLITVAILLLLLLIGIAWVDDGGKFDWVRQGQSPSPTASADAARADGASTNVPASPFTRARTT</sequence>
<keyword evidence="1" id="KW-0808">Transferase</keyword>
<dbReference type="SUPFAM" id="SSF56112">
    <property type="entry name" value="Protein kinase-like (PK-like)"/>
    <property type="match status" value="1"/>
</dbReference>
<evidence type="ECO:0000256" key="3">
    <source>
        <dbReference type="ARBA" id="ARBA00022777"/>
    </source>
</evidence>
<organism evidence="8 9">
    <name type="scientific">Myceligenerans pegani</name>
    <dbReference type="NCBI Taxonomy" id="2776917"/>
    <lineage>
        <taxon>Bacteria</taxon>
        <taxon>Bacillati</taxon>
        <taxon>Actinomycetota</taxon>
        <taxon>Actinomycetes</taxon>
        <taxon>Micrococcales</taxon>
        <taxon>Promicromonosporaceae</taxon>
        <taxon>Myceligenerans</taxon>
    </lineage>
</organism>
<feature type="region of interest" description="Disordered" evidence="5">
    <location>
        <begin position="360"/>
        <end position="381"/>
    </location>
</feature>
<dbReference type="SMART" id="SM00220">
    <property type="entry name" value="S_TKc"/>
    <property type="match status" value="1"/>
</dbReference>
<feature type="region of interest" description="Disordered" evidence="5">
    <location>
        <begin position="1"/>
        <end position="71"/>
    </location>
</feature>
<dbReference type="CDD" id="cd14014">
    <property type="entry name" value="STKc_PknB_like"/>
    <property type="match status" value="1"/>
</dbReference>
<evidence type="ECO:0000313" key="8">
    <source>
        <dbReference type="EMBL" id="MBE1877239.1"/>
    </source>
</evidence>
<dbReference type="GO" id="GO:0004674">
    <property type="term" value="F:protein serine/threonine kinase activity"/>
    <property type="evidence" value="ECO:0007669"/>
    <property type="project" value="UniProtKB-KW"/>
</dbReference>
<comment type="caution">
    <text evidence="8">The sequence shown here is derived from an EMBL/GenBank/DDBJ whole genome shotgun (WGS) entry which is preliminary data.</text>
</comment>
<name>A0ABR9N276_9MICO</name>
<evidence type="ECO:0000313" key="9">
    <source>
        <dbReference type="Proteomes" id="UP000625527"/>
    </source>
</evidence>
<feature type="domain" description="Protein kinase" evidence="7">
    <location>
        <begin position="87"/>
        <end position="346"/>
    </location>
</feature>
<dbReference type="PANTHER" id="PTHR43289:SF34">
    <property type="entry name" value="SERINE_THREONINE-PROTEIN KINASE YBDM-RELATED"/>
    <property type="match status" value="1"/>
</dbReference>
<feature type="region of interest" description="Disordered" evidence="5">
    <location>
        <begin position="455"/>
        <end position="488"/>
    </location>
</feature>
<feature type="compositionally biased region" description="Polar residues" evidence="5">
    <location>
        <begin position="7"/>
        <end position="22"/>
    </location>
</feature>
<dbReference type="InterPro" id="IPR011009">
    <property type="entry name" value="Kinase-like_dom_sf"/>
</dbReference>
<dbReference type="Gene3D" id="1.10.510.10">
    <property type="entry name" value="Transferase(Phosphotransferase) domain 1"/>
    <property type="match status" value="1"/>
</dbReference>